<dbReference type="EMBL" id="PNCG01000361">
    <property type="protein sequence ID" value="TMP77276.1"/>
    <property type="molecule type" value="Genomic_DNA"/>
</dbReference>
<dbReference type="GO" id="GO:0032259">
    <property type="term" value="P:methylation"/>
    <property type="evidence" value="ECO:0007669"/>
    <property type="project" value="UniProtKB-KW"/>
</dbReference>
<name>A0A5S3YNR2_9GAMM</name>
<evidence type="ECO:0000313" key="1">
    <source>
        <dbReference type="EMBL" id="TMP77276.1"/>
    </source>
</evidence>
<keyword evidence="1" id="KW-0489">Methyltransferase</keyword>
<comment type="caution">
    <text evidence="1">The sequence shown here is derived from an EMBL/GenBank/DDBJ whole genome shotgun (WGS) entry which is preliminary data.</text>
</comment>
<evidence type="ECO:0000313" key="2">
    <source>
        <dbReference type="Proteomes" id="UP000305874"/>
    </source>
</evidence>
<reference evidence="1 2" key="1">
    <citation type="submission" date="2017-12" db="EMBL/GenBank/DDBJ databases">
        <authorList>
            <person name="Paulsen S."/>
            <person name="Gram L.K."/>
        </authorList>
    </citation>
    <scope>NUCLEOTIDE SEQUENCE [LARGE SCALE GENOMIC DNA]</scope>
    <source>
        <strain evidence="1 2">S2897</strain>
    </source>
</reference>
<dbReference type="Proteomes" id="UP000305874">
    <property type="component" value="Unassembled WGS sequence"/>
</dbReference>
<proteinExistence type="predicted"/>
<feature type="non-terminal residue" evidence="1">
    <location>
        <position position="1"/>
    </location>
</feature>
<reference evidence="2" key="2">
    <citation type="submission" date="2019-06" db="EMBL/GenBank/DDBJ databases">
        <title>Co-occurence of chitin degradation, pigmentation and bioactivity in marine Pseudoalteromonas.</title>
        <authorList>
            <person name="Sonnenschein E.C."/>
            <person name="Bech P.K."/>
        </authorList>
    </citation>
    <scope>NUCLEOTIDE SEQUENCE [LARGE SCALE GENOMIC DNA]</scope>
    <source>
        <strain evidence="2">S2897</strain>
    </source>
</reference>
<protein>
    <submittedName>
        <fullName evidence="1">SAM-dependent methyltransferase</fullName>
    </submittedName>
</protein>
<organism evidence="1 2">
    <name type="scientific">Pseudoalteromonas ruthenica</name>
    <dbReference type="NCBI Taxonomy" id="151081"/>
    <lineage>
        <taxon>Bacteria</taxon>
        <taxon>Pseudomonadati</taxon>
        <taxon>Pseudomonadota</taxon>
        <taxon>Gammaproteobacteria</taxon>
        <taxon>Alteromonadales</taxon>
        <taxon>Pseudoalteromonadaceae</taxon>
        <taxon>Pseudoalteromonas</taxon>
    </lineage>
</organism>
<dbReference type="GO" id="GO:0008168">
    <property type="term" value="F:methyltransferase activity"/>
    <property type="evidence" value="ECO:0007669"/>
    <property type="project" value="UniProtKB-KW"/>
</dbReference>
<gene>
    <name evidence="1" type="ORF">CWC05_20485</name>
</gene>
<keyword evidence="1" id="KW-0808">Transferase</keyword>
<accession>A0A5S3YNR2</accession>
<dbReference type="AlphaFoldDB" id="A0A5S3YNR2"/>
<sequence length="32" mass="3694">KQVTHLLITNFGKKPHIEQVPLYANHIIVVSR</sequence>